<protein>
    <submittedName>
        <fullName evidence="4">DUF1080 domain-containing protein</fullName>
    </submittedName>
    <submittedName>
        <fullName evidence="3">Uncharacterized protein DUF1080</fullName>
    </submittedName>
</protein>
<keyword evidence="1" id="KW-0732">Signal</keyword>
<dbReference type="GO" id="GO:0016787">
    <property type="term" value="F:hydrolase activity"/>
    <property type="evidence" value="ECO:0007669"/>
    <property type="project" value="InterPro"/>
</dbReference>
<evidence type="ECO:0000313" key="3">
    <source>
        <dbReference type="EMBL" id="PZX61181.1"/>
    </source>
</evidence>
<organism evidence="3 5">
    <name type="scientific">Algoriphagus ratkowskyi</name>
    <dbReference type="NCBI Taxonomy" id="57028"/>
    <lineage>
        <taxon>Bacteria</taxon>
        <taxon>Pseudomonadati</taxon>
        <taxon>Bacteroidota</taxon>
        <taxon>Cytophagia</taxon>
        <taxon>Cytophagales</taxon>
        <taxon>Cyclobacteriaceae</taxon>
        <taxon>Algoriphagus</taxon>
    </lineage>
</organism>
<evidence type="ECO:0000313" key="6">
    <source>
        <dbReference type="Proteomes" id="UP000321927"/>
    </source>
</evidence>
<name>A0A2W7RLP3_9BACT</name>
<dbReference type="RefSeq" id="WP_086497866.1">
    <property type="nucleotide sequence ID" value="NZ_MSSV01000001.1"/>
</dbReference>
<proteinExistence type="predicted"/>
<evidence type="ECO:0000259" key="2">
    <source>
        <dbReference type="Pfam" id="PF06439"/>
    </source>
</evidence>
<evidence type="ECO:0000313" key="5">
    <source>
        <dbReference type="Proteomes" id="UP000249115"/>
    </source>
</evidence>
<sequence length="225" mass="24685">MTRFKNLIFPAFLLSAFLFAACNSQKIRSDAGYSALFNGENLDGWVGNKTSYRAEDGMIVIDPKGTGGGNLFTEKEYGDFSLRFEFQLTPGANNGLGIHAPLTGDAAYMGKELQILDNTADKFANLEVYQYHGSVYGVIPAKRGFLKPVGEWNSQEVIVKHPHIKIILNGEVILDGDYLEASKNGTLDKKDHPGLQRSSGHIGFLGHGDVVRFKNISIKELTATK</sequence>
<evidence type="ECO:0000313" key="4">
    <source>
        <dbReference type="EMBL" id="TXD79304.1"/>
    </source>
</evidence>
<dbReference type="Proteomes" id="UP000249115">
    <property type="component" value="Unassembled WGS sequence"/>
</dbReference>
<dbReference type="AlphaFoldDB" id="A0A2W7RLP3"/>
<evidence type="ECO:0000256" key="1">
    <source>
        <dbReference type="SAM" id="SignalP"/>
    </source>
</evidence>
<dbReference type="Proteomes" id="UP000321927">
    <property type="component" value="Unassembled WGS sequence"/>
</dbReference>
<keyword evidence="6" id="KW-1185">Reference proteome</keyword>
<comment type="caution">
    <text evidence="3">The sequence shown here is derived from an EMBL/GenBank/DDBJ whole genome shotgun (WGS) entry which is preliminary data.</text>
</comment>
<dbReference type="Pfam" id="PF06439">
    <property type="entry name" value="3keto-disac_hyd"/>
    <property type="match status" value="1"/>
</dbReference>
<dbReference type="EMBL" id="QKZU01000001">
    <property type="protein sequence ID" value="PZX61181.1"/>
    <property type="molecule type" value="Genomic_DNA"/>
</dbReference>
<gene>
    <name evidence="4" type="ORF">ESW18_03475</name>
    <name evidence="3" type="ORF">LV84_00169</name>
</gene>
<reference evidence="4 6" key="2">
    <citation type="submission" date="2019-08" db="EMBL/GenBank/DDBJ databases">
        <title>Genome of Algoriphagus ratkowskyi IC026.</title>
        <authorList>
            <person name="Bowman J.P."/>
        </authorList>
    </citation>
    <scope>NUCLEOTIDE SEQUENCE [LARGE SCALE GENOMIC DNA]</scope>
    <source>
        <strain evidence="4 6">IC026</strain>
    </source>
</reference>
<dbReference type="InterPro" id="IPR010496">
    <property type="entry name" value="AL/BT2_dom"/>
</dbReference>
<reference evidence="3 5" key="1">
    <citation type="submission" date="2018-06" db="EMBL/GenBank/DDBJ databases">
        <title>Genomic Encyclopedia of Archaeal and Bacterial Type Strains, Phase II (KMG-II): from individual species to whole genera.</title>
        <authorList>
            <person name="Goeker M."/>
        </authorList>
    </citation>
    <scope>NUCLEOTIDE SEQUENCE [LARGE SCALE GENOMIC DNA]</scope>
    <source>
        <strain evidence="3 5">DSM 22686</strain>
    </source>
</reference>
<dbReference type="Gene3D" id="2.60.120.560">
    <property type="entry name" value="Exo-inulinase, domain 1"/>
    <property type="match status" value="1"/>
</dbReference>
<accession>A0A2W7RLP3</accession>
<dbReference type="EMBL" id="VORV01000002">
    <property type="protein sequence ID" value="TXD79304.1"/>
    <property type="molecule type" value="Genomic_DNA"/>
</dbReference>
<feature type="chain" id="PRO_5016062904" evidence="1">
    <location>
        <begin position="21"/>
        <end position="225"/>
    </location>
</feature>
<dbReference type="OrthoDB" id="9806233at2"/>
<dbReference type="PROSITE" id="PS51257">
    <property type="entry name" value="PROKAR_LIPOPROTEIN"/>
    <property type="match status" value="1"/>
</dbReference>
<feature type="domain" description="3-keto-alpha-glucoside-1,2-lyase/3-keto-2-hydroxy-glucal hydratase" evidence="2">
    <location>
        <begin position="33"/>
        <end position="219"/>
    </location>
</feature>
<feature type="signal peptide" evidence="1">
    <location>
        <begin position="1"/>
        <end position="20"/>
    </location>
</feature>